<dbReference type="EMBL" id="CP000383">
    <property type="protein sequence ID" value="ABG58222.1"/>
    <property type="molecule type" value="Genomic_DNA"/>
</dbReference>
<dbReference type="AlphaFoldDB" id="A0A6N4SPP2"/>
<dbReference type="OrthoDB" id="893422at2"/>
<dbReference type="NCBIfam" id="TIGR03515">
    <property type="entry name" value="GldC"/>
    <property type="match status" value="1"/>
</dbReference>
<dbReference type="Proteomes" id="UP000001822">
    <property type="component" value="Chromosome"/>
</dbReference>
<keyword evidence="2" id="KW-1185">Reference proteome</keyword>
<dbReference type="RefSeq" id="WP_011584337.1">
    <property type="nucleotide sequence ID" value="NC_008255.1"/>
</dbReference>
<dbReference type="KEGG" id="chu:CHU_0945"/>
<accession>A0A6N4SPP2</accession>
<name>A0A6N4SPP2_CYTH3</name>
<organism evidence="1 2">
    <name type="scientific">Cytophaga hutchinsonii (strain ATCC 33406 / DSM 1761 / CIP 103989 / NBRC 15051 / NCIMB 9469 / D465)</name>
    <dbReference type="NCBI Taxonomy" id="269798"/>
    <lineage>
        <taxon>Bacteria</taxon>
        <taxon>Pseudomonadati</taxon>
        <taxon>Bacteroidota</taxon>
        <taxon>Cytophagia</taxon>
        <taxon>Cytophagales</taxon>
        <taxon>Cytophagaceae</taxon>
        <taxon>Cytophaga</taxon>
    </lineage>
</organism>
<proteinExistence type="predicted"/>
<protein>
    <submittedName>
        <fullName evidence="1">Protein involved in gliding motility GldC</fullName>
    </submittedName>
</protein>
<reference evidence="1 2" key="1">
    <citation type="journal article" date="2007" name="Appl. Environ. Microbiol.">
        <title>Genome sequence of the cellulolytic gliding bacterium Cytophaga hutchinsonii.</title>
        <authorList>
            <person name="Xie G."/>
            <person name="Bruce D.C."/>
            <person name="Challacombe J.F."/>
            <person name="Chertkov O."/>
            <person name="Detter J.C."/>
            <person name="Gilna P."/>
            <person name="Han C.S."/>
            <person name="Lucas S."/>
            <person name="Misra M."/>
            <person name="Myers G.L."/>
            <person name="Richardson P."/>
            <person name="Tapia R."/>
            <person name="Thayer N."/>
            <person name="Thompson L.S."/>
            <person name="Brettin T.S."/>
            <person name="Henrissat B."/>
            <person name="Wilson D.B."/>
            <person name="McBride M.J."/>
        </authorList>
    </citation>
    <scope>NUCLEOTIDE SEQUENCE [LARGE SCALE GENOMIC DNA]</scope>
    <source>
        <strain evidence="2">ATCC 33406 / DSM 1761 / CIP 103989 / NBRC 15051 / NCIMB 9469 / D465</strain>
    </source>
</reference>
<dbReference type="Pfam" id="PF19937">
    <property type="entry name" value="GldC-like"/>
    <property type="match status" value="1"/>
</dbReference>
<evidence type="ECO:0000313" key="1">
    <source>
        <dbReference type="EMBL" id="ABG58222.1"/>
    </source>
</evidence>
<gene>
    <name evidence="1" type="primary">gldC</name>
    <name evidence="1" type="ordered locus">CHU_0945</name>
</gene>
<dbReference type="InterPro" id="IPR019854">
    <property type="entry name" value="Motility-assoc_prot_GldC"/>
</dbReference>
<evidence type="ECO:0000313" key="2">
    <source>
        <dbReference type="Proteomes" id="UP000001822"/>
    </source>
</evidence>
<sequence length="111" mass="12518">MKNSEIKFSVTLDDKNIPESILWEATDGPSDKPLPTDAIALSLWDHSQMNTMQINIWTKEMPVEEMKRFAIEGIGGMADSIENATGDIKMAEMIRDLCKKLVIHVKENAKQ</sequence>